<keyword evidence="3" id="KW-0804">Transcription</keyword>
<dbReference type="Gene3D" id="1.10.10.10">
    <property type="entry name" value="Winged helix-like DNA-binding domain superfamily/Winged helix DNA-binding domain"/>
    <property type="match status" value="1"/>
</dbReference>
<evidence type="ECO:0000256" key="2">
    <source>
        <dbReference type="ARBA" id="ARBA00023125"/>
    </source>
</evidence>
<dbReference type="SMART" id="SM00347">
    <property type="entry name" value="HTH_MARR"/>
    <property type="match status" value="1"/>
</dbReference>
<dbReference type="RefSeq" id="WP_227710609.1">
    <property type="nucleotide sequence ID" value="NZ_JAJEQW010000014.1"/>
</dbReference>
<dbReference type="InterPro" id="IPR000835">
    <property type="entry name" value="HTH_MarR-typ"/>
</dbReference>
<dbReference type="GO" id="GO:0003677">
    <property type="term" value="F:DNA binding"/>
    <property type="evidence" value="ECO:0007669"/>
    <property type="project" value="UniProtKB-KW"/>
</dbReference>
<name>A0AAW4WE10_9FIRM</name>
<dbReference type="GO" id="GO:0003700">
    <property type="term" value="F:DNA-binding transcription factor activity"/>
    <property type="evidence" value="ECO:0007669"/>
    <property type="project" value="InterPro"/>
</dbReference>
<evidence type="ECO:0000313" key="6">
    <source>
        <dbReference type="Proteomes" id="UP001198893"/>
    </source>
</evidence>
<proteinExistence type="predicted"/>
<accession>A0AAW4WE10</accession>
<gene>
    <name evidence="5" type="ORF">LKD47_12160</name>
</gene>
<evidence type="ECO:0000313" key="5">
    <source>
        <dbReference type="EMBL" id="MCC2243035.1"/>
    </source>
</evidence>
<keyword evidence="1" id="KW-0805">Transcription regulation</keyword>
<dbReference type="Proteomes" id="UP001198893">
    <property type="component" value="Unassembled WGS sequence"/>
</dbReference>
<reference evidence="5" key="1">
    <citation type="submission" date="2021-10" db="EMBL/GenBank/DDBJ databases">
        <title>Anaerobic single-cell dispensing facilitates the cultivation of human gut bacteria.</title>
        <authorList>
            <person name="Afrizal A."/>
        </authorList>
    </citation>
    <scope>NUCLEOTIDE SEQUENCE</scope>
    <source>
        <strain evidence="5">CLA-AA-H204</strain>
    </source>
</reference>
<organism evidence="5 6">
    <name type="scientific">Roseburia amylophila</name>
    <dbReference type="NCBI Taxonomy" id="2981794"/>
    <lineage>
        <taxon>Bacteria</taxon>
        <taxon>Bacillati</taxon>
        <taxon>Bacillota</taxon>
        <taxon>Clostridia</taxon>
        <taxon>Lachnospirales</taxon>
        <taxon>Lachnospiraceae</taxon>
        <taxon>Roseburia</taxon>
    </lineage>
</organism>
<evidence type="ECO:0000256" key="1">
    <source>
        <dbReference type="ARBA" id="ARBA00023015"/>
    </source>
</evidence>
<dbReference type="InterPro" id="IPR036388">
    <property type="entry name" value="WH-like_DNA-bd_sf"/>
</dbReference>
<dbReference type="EMBL" id="JAJEQW010000014">
    <property type="protein sequence ID" value="MCC2243035.1"/>
    <property type="molecule type" value="Genomic_DNA"/>
</dbReference>
<dbReference type="AlphaFoldDB" id="A0AAW4WE10"/>
<keyword evidence="2" id="KW-0238">DNA-binding</keyword>
<evidence type="ECO:0000259" key="4">
    <source>
        <dbReference type="PROSITE" id="PS50995"/>
    </source>
</evidence>
<dbReference type="PANTHER" id="PTHR42756">
    <property type="entry name" value="TRANSCRIPTIONAL REGULATOR, MARR"/>
    <property type="match status" value="1"/>
</dbReference>
<dbReference type="PANTHER" id="PTHR42756:SF1">
    <property type="entry name" value="TRANSCRIPTIONAL REPRESSOR OF EMRAB OPERON"/>
    <property type="match status" value="1"/>
</dbReference>
<feature type="domain" description="HTH marR-type" evidence="4">
    <location>
        <begin position="4"/>
        <end position="140"/>
    </location>
</feature>
<evidence type="ECO:0000256" key="3">
    <source>
        <dbReference type="ARBA" id="ARBA00023163"/>
    </source>
</evidence>
<dbReference type="InterPro" id="IPR036390">
    <property type="entry name" value="WH_DNA-bd_sf"/>
</dbReference>
<dbReference type="Pfam" id="PF12802">
    <property type="entry name" value="MarR_2"/>
    <property type="match status" value="1"/>
</dbReference>
<sequence>MCKERKLGNDIRVIHNMIGMYCDRYGADHRDGVAPMQGRTLGFLYCNKDKVICQKDIEQEFLISRATASKMLQSMEKKELITRKELKEDARLKQILLTKRGEQQHLKMMNFFSGVEKLLVDGMTKEEADELSSLLKRVRHNLEKNL</sequence>
<dbReference type="SUPFAM" id="SSF46785">
    <property type="entry name" value="Winged helix' DNA-binding domain"/>
    <property type="match status" value="1"/>
</dbReference>
<protein>
    <submittedName>
        <fullName evidence="5">MarR family transcriptional regulator</fullName>
    </submittedName>
</protein>
<dbReference type="PROSITE" id="PS50995">
    <property type="entry name" value="HTH_MARR_2"/>
    <property type="match status" value="1"/>
</dbReference>
<dbReference type="PRINTS" id="PR00598">
    <property type="entry name" value="HTHMARR"/>
</dbReference>
<comment type="caution">
    <text evidence="5">The sequence shown here is derived from an EMBL/GenBank/DDBJ whole genome shotgun (WGS) entry which is preliminary data.</text>
</comment>